<dbReference type="Gene3D" id="3.30.40.10">
    <property type="entry name" value="Zinc/RING finger domain, C3HC4 (zinc finger)"/>
    <property type="match status" value="2"/>
</dbReference>
<dbReference type="Pfam" id="PF07576">
    <property type="entry name" value="BRAP2"/>
    <property type="match status" value="1"/>
</dbReference>
<dbReference type="Pfam" id="PF13639">
    <property type="entry name" value="zf-RING_2"/>
    <property type="match status" value="1"/>
</dbReference>
<dbReference type="AlphaFoldDB" id="A0AAV5R234"/>
<dbReference type="GO" id="GO:0007265">
    <property type="term" value="P:Ras protein signal transduction"/>
    <property type="evidence" value="ECO:0007669"/>
    <property type="project" value="TreeGrafter"/>
</dbReference>
<keyword evidence="2 4" id="KW-0863">Zinc-finger</keyword>
<gene>
    <name evidence="9" type="ORF">DAPK24_012940</name>
</gene>
<keyword evidence="5" id="KW-0175">Coiled coil</keyword>
<evidence type="ECO:0000313" key="10">
    <source>
        <dbReference type="Proteomes" id="UP001378960"/>
    </source>
</evidence>
<feature type="domain" description="UBP-type" evidence="8">
    <location>
        <begin position="359"/>
        <end position="461"/>
    </location>
</feature>
<evidence type="ECO:0000259" key="8">
    <source>
        <dbReference type="PROSITE" id="PS50271"/>
    </source>
</evidence>
<comment type="caution">
    <text evidence="9">The sequence shown here is derived from an EMBL/GenBank/DDBJ whole genome shotgun (WGS) entry which is preliminary data.</text>
</comment>
<evidence type="ECO:0000313" key="9">
    <source>
        <dbReference type="EMBL" id="GMM44719.1"/>
    </source>
</evidence>
<reference evidence="9 10" key="1">
    <citation type="journal article" date="2023" name="Elife">
        <title>Identification of key yeast species and microbe-microbe interactions impacting larval growth of Drosophila in the wild.</title>
        <authorList>
            <person name="Mure A."/>
            <person name="Sugiura Y."/>
            <person name="Maeda R."/>
            <person name="Honda K."/>
            <person name="Sakurai N."/>
            <person name="Takahashi Y."/>
            <person name="Watada M."/>
            <person name="Katoh T."/>
            <person name="Gotoh A."/>
            <person name="Gotoh Y."/>
            <person name="Taniguchi I."/>
            <person name="Nakamura K."/>
            <person name="Hayashi T."/>
            <person name="Katayama T."/>
            <person name="Uemura T."/>
            <person name="Hattori Y."/>
        </authorList>
    </citation>
    <scope>NUCLEOTIDE SEQUENCE [LARGE SCALE GENOMIC DNA]</scope>
    <source>
        <strain evidence="9 10">PK-24</strain>
    </source>
</reference>
<dbReference type="GO" id="GO:0061630">
    <property type="term" value="F:ubiquitin protein ligase activity"/>
    <property type="evidence" value="ECO:0007669"/>
    <property type="project" value="TreeGrafter"/>
</dbReference>
<feature type="domain" description="RING-type" evidence="7">
    <location>
        <begin position="322"/>
        <end position="362"/>
    </location>
</feature>
<dbReference type="GO" id="GO:0008270">
    <property type="term" value="F:zinc ion binding"/>
    <property type="evidence" value="ECO:0007669"/>
    <property type="project" value="UniProtKB-KW"/>
</dbReference>
<feature type="coiled-coil region" evidence="5">
    <location>
        <begin position="528"/>
        <end position="590"/>
    </location>
</feature>
<dbReference type="SMART" id="SM00184">
    <property type="entry name" value="RING"/>
    <property type="match status" value="1"/>
</dbReference>
<evidence type="ECO:0000256" key="1">
    <source>
        <dbReference type="ARBA" id="ARBA00022723"/>
    </source>
</evidence>
<proteinExistence type="predicted"/>
<dbReference type="GO" id="GO:0016567">
    <property type="term" value="P:protein ubiquitination"/>
    <property type="evidence" value="ECO:0007669"/>
    <property type="project" value="TreeGrafter"/>
</dbReference>
<dbReference type="SUPFAM" id="SSF57850">
    <property type="entry name" value="RING/U-box"/>
    <property type="match status" value="2"/>
</dbReference>
<dbReference type="InterPro" id="IPR001841">
    <property type="entry name" value="Znf_RING"/>
</dbReference>
<evidence type="ECO:0000259" key="7">
    <source>
        <dbReference type="PROSITE" id="PS50089"/>
    </source>
</evidence>
<dbReference type="InterPro" id="IPR013083">
    <property type="entry name" value="Znf_RING/FYVE/PHD"/>
</dbReference>
<keyword evidence="1" id="KW-0479">Metal-binding</keyword>
<evidence type="ECO:0000256" key="5">
    <source>
        <dbReference type="SAM" id="Coils"/>
    </source>
</evidence>
<keyword evidence="10" id="KW-1185">Reference proteome</keyword>
<evidence type="ECO:0000256" key="4">
    <source>
        <dbReference type="PROSITE-ProRule" id="PRU00502"/>
    </source>
</evidence>
<dbReference type="Pfam" id="PF02148">
    <property type="entry name" value="zf-UBP"/>
    <property type="match status" value="1"/>
</dbReference>
<dbReference type="Proteomes" id="UP001378960">
    <property type="component" value="Unassembled WGS sequence"/>
</dbReference>
<evidence type="ECO:0000256" key="3">
    <source>
        <dbReference type="ARBA" id="ARBA00022833"/>
    </source>
</evidence>
<dbReference type="SMART" id="SM00290">
    <property type="entry name" value="ZnF_UBP"/>
    <property type="match status" value="1"/>
</dbReference>
<name>A0AAV5R234_PICKL</name>
<dbReference type="InterPro" id="IPR011422">
    <property type="entry name" value="BRAP2/ETP1_RRM"/>
</dbReference>
<dbReference type="InterPro" id="IPR047243">
    <property type="entry name" value="RING-H2_BRAP2"/>
</dbReference>
<dbReference type="CDD" id="cd16457">
    <property type="entry name" value="RING-H2_BRAP2"/>
    <property type="match status" value="1"/>
</dbReference>
<dbReference type="PANTHER" id="PTHR24007">
    <property type="entry name" value="BRCA1-ASSOCIATED PROTEIN"/>
    <property type="match status" value="1"/>
</dbReference>
<evidence type="ECO:0000256" key="2">
    <source>
        <dbReference type="ARBA" id="ARBA00022771"/>
    </source>
</evidence>
<dbReference type="PANTHER" id="PTHR24007:SF7">
    <property type="entry name" value="BRCA1-ASSOCIATED PROTEIN"/>
    <property type="match status" value="1"/>
</dbReference>
<dbReference type="EMBL" id="BTGB01000001">
    <property type="protein sequence ID" value="GMM44719.1"/>
    <property type="molecule type" value="Genomic_DNA"/>
</dbReference>
<protein>
    <submittedName>
        <fullName evidence="9">Etp1 protein</fullName>
    </submittedName>
</protein>
<dbReference type="InterPro" id="IPR001607">
    <property type="entry name" value="Znf_UBP"/>
</dbReference>
<feature type="region of interest" description="Disordered" evidence="6">
    <location>
        <begin position="598"/>
        <end position="629"/>
    </location>
</feature>
<evidence type="ECO:0000256" key="6">
    <source>
        <dbReference type="SAM" id="MobiDB-lite"/>
    </source>
</evidence>
<feature type="compositionally biased region" description="Basic residues" evidence="6">
    <location>
        <begin position="619"/>
        <end position="629"/>
    </location>
</feature>
<organism evidence="9 10">
    <name type="scientific">Pichia kluyveri</name>
    <name type="common">Yeast</name>
    <dbReference type="NCBI Taxonomy" id="36015"/>
    <lineage>
        <taxon>Eukaryota</taxon>
        <taxon>Fungi</taxon>
        <taxon>Dikarya</taxon>
        <taxon>Ascomycota</taxon>
        <taxon>Saccharomycotina</taxon>
        <taxon>Pichiomycetes</taxon>
        <taxon>Pichiales</taxon>
        <taxon>Pichiaceae</taxon>
        <taxon>Pichia</taxon>
    </lineage>
</organism>
<dbReference type="PROSITE" id="PS50271">
    <property type="entry name" value="ZF_UBP"/>
    <property type="match status" value="1"/>
</dbReference>
<sequence>MHNFELSGNSTKFTLVFDLFSISDLFDSNTETSNLYIDTLIDKKIINSLTVYNQSNWITKVWNNKDIFVTKNLKEFKNKQLSLSKWSSLISSKIQNSSKSALLGGDLNKSKKHIDYRFSAIEVTAIDEPLLSMSINHNLSNNAMNSDKLAAELLGVGVIRIFKDSDDHINSYKISTKDMKHVSGDDSTLAILAVPFYFTASDILLGFFNEEDVKKLSHLRLIKSVEPNKFMLLLKLRSPNDVKSFIRKYQGRKFNSFEPETCSIVEIKEIIFRPKETSEVDDLINVALPYLLDDPFTTEKAEKKGKSKEVGLNRIYTELATCPVCLDRLDSNISGLFTIACQHTFHADCLSKWKDDSCPVCRHTNKSTHALSGDSVNTLESDEKCKDCEATENLWICLVCGNVGCGRYENKHALKHWEETNHCFSMEINTQRVWDYAEDGYVHRLVQNEVDGKIIELPLRDEGKKTTEEKIDKIGLEYSKLLISQLESQKEYYVAKLKEGTNKVNTLYKSFEKMSDRVTAMEISAREFDSLRDEMRKQQKACVKLQDAMCDMKALNTALIYKVKVMDAEKKKLENEKAELQEQVKDLMFYLESREKFKDASDEVKEGQILMTPAPVRKETKKKSSKGKK</sequence>
<dbReference type="PROSITE" id="PS50089">
    <property type="entry name" value="ZF_RING_2"/>
    <property type="match status" value="1"/>
</dbReference>
<keyword evidence="3" id="KW-0862">Zinc</keyword>
<accession>A0AAV5R234</accession>
<dbReference type="GO" id="GO:0005737">
    <property type="term" value="C:cytoplasm"/>
    <property type="evidence" value="ECO:0007669"/>
    <property type="project" value="TreeGrafter"/>
</dbReference>